<evidence type="ECO:0000313" key="1">
    <source>
        <dbReference type="EMBL" id="KAF4676494.1"/>
    </source>
</evidence>
<organism evidence="1 2">
    <name type="scientific">Perkinsus chesapeaki</name>
    <name type="common">Clam parasite</name>
    <name type="synonym">Perkinsus andrewsi</name>
    <dbReference type="NCBI Taxonomy" id="330153"/>
    <lineage>
        <taxon>Eukaryota</taxon>
        <taxon>Sar</taxon>
        <taxon>Alveolata</taxon>
        <taxon>Perkinsozoa</taxon>
        <taxon>Perkinsea</taxon>
        <taxon>Perkinsida</taxon>
        <taxon>Perkinsidae</taxon>
        <taxon>Perkinsus</taxon>
    </lineage>
</organism>
<proteinExistence type="predicted"/>
<evidence type="ECO:0000313" key="2">
    <source>
        <dbReference type="Proteomes" id="UP000591131"/>
    </source>
</evidence>
<dbReference type="EMBL" id="JAAPAO010000034">
    <property type="protein sequence ID" value="KAF4676494.1"/>
    <property type="molecule type" value="Genomic_DNA"/>
</dbReference>
<dbReference type="InterPro" id="IPR011992">
    <property type="entry name" value="EF-hand-dom_pair"/>
</dbReference>
<reference evidence="1 2" key="1">
    <citation type="submission" date="2020-04" db="EMBL/GenBank/DDBJ databases">
        <title>Perkinsus chesapeaki whole genome sequence.</title>
        <authorList>
            <person name="Bogema D.R."/>
        </authorList>
    </citation>
    <scope>NUCLEOTIDE SEQUENCE [LARGE SCALE GENOMIC DNA]</scope>
    <source>
        <strain evidence="1">ATCC PRA-425</strain>
    </source>
</reference>
<accession>A0A7J6MYK8</accession>
<comment type="caution">
    <text evidence="1">The sequence shown here is derived from an EMBL/GenBank/DDBJ whole genome shotgun (WGS) entry which is preliminary data.</text>
</comment>
<protein>
    <submittedName>
        <fullName evidence="1">Uncharacterized protein</fullName>
    </submittedName>
</protein>
<dbReference type="AlphaFoldDB" id="A0A7J6MYK8"/>
<gene>
    <name evidence="1" type="ORF">FOL47_006132</name>
</gene>
<dbReference type="Proteomes" id="UP000591131">
    <property type="component" value="Unassembled WGS sequence"/>
</dbReference>
<sequence>MGVMLVAEVEGENKQVISEDGIVDLLAAEQLSLREPLKELWRGMTARQTDGDEPTTVLTGDDLYVCVKRLGLPVSRAACRDLVNSYGSAVRGGVTMEEFVAMLQLS</sequence>
<dbReference type="SUPFAM" id="SSF47473">
    <property type="entry name" value="EF-hand"/>
    <property type="match status" value="1"/>
</dbReference>
<name>A0A7J6MYK8_PERCH</name>
<keyword evidence="2" id="KW-1185">Reference proteome</keyword>